<dbReference type="AlphaFoldDB" id="A0AAE0EAW3"/>
<evidence type="ECO:0000313" key="1">
    <source>
        <dbReference type="EMBL" id="KAK3221062.1"/>
    </source>
</evidence>
<dbReference type="EMBL" id="JANJYJ010000004">
    <property type="protein sequence ID" value="KAK3221062.1"/>
    <property type="molecule type" value="Genomic_DNA"/>
</dbReference>
<name>A0AAE0EAW3_9ROSI</name>
<protein>
    <submittedName>
        <fullName evidence="1">Uncharacterized protein</fullName>
    </submittedName>
</protein>
<sequence length="49" mass="5060">MASKKCLIACVILLLFVLLLISQVSLTTRLIGKTPVAVVGSKAPPAKGP</sequence>
<proteinExistence type="predicted"/>
<reference evidence="1" key="1">
    <citation type="journal article" date="2023" name="Plant J.">
        <title>Genome sequences and population genomics provide insights into the demographic history, inbreeding, and mutation load of two 'living fossil' tree species of Dipteronia.</title>
        <authorList>
            <person name="Feng Y."/>
            <person name="Comes H.P."/>
            <person name="Chen J."/>
            <person name="Zhu S."/>
            <person name="Lu R."/>
            <person name="Zhang X."/>
            <person name="Li P."/>
            <person name="Qiu J."/>
            <person name="Olsen K.M."/>
            <person name="Qiu Y."/>
        </authorList>
    </citation>
    <scope>NUCLEOTIDE SEQUENCE</scope>
    <source>
        <strain evidence="1">NBL</strain>
    </source>
</reference>
<comment type="caution">
    <text evidence="1">The sequence shown here is derived from an EMBL/GenBank/DDBJ whole genome shotgun (WGS) entry which is preliminary data.</text>
</comment>
<keyword evidence="2" id="KW-1185">Reference proteome</keyword>
<organism evidence="1 2">
    <name type="scientific">Dipteronia sinensis</name>
    <dbReference type="NCBI Taxonomy" id="43782"/>
    <lineage>
        <taxon>Eukaryota</taxon>
        <taxon>Viridiplantae</taxon>
        <taxon>Streptophyta</taxon>
        <taxon>Embryophyta</taxon>
        <taxon>Tracheophyta</taxon>
        <taxon>Spermatophyta</taxon>
        <taxon>Magnoliopsida</taxon>
        <taxon>eudicotyledons</taxon>
        <taxon>Gunneridae</taxon>
        <taxon>Pentapetalae</taxon>
        <taxon>rosids</taxon>
        <taxon>malvids</taxon>
        <taxon>Sapindales</taxon>
        <taxon>Sapindaceae</taxon>
        <taxon>Hippocastanoideae</taxon>
        <taxon>Acereae</taxon>
        <taxon>Dipteronia</taxon>
    </lineage>
</organism>
<dbReference type="Proteomes" id="UP001281410">
    <property type="component" value="Unassembled WGS sequence"/>
</dbReference>
<evidence type="ECO:0000313" key="2">
    <source>
        <dbReference type="Proteomes" id="UP001281410"/>
    </source>
</evidence>
<gene>
    <name evidence="1" type="ORF">Dsin_015032</name>
</gene>
<accession>A0AAE0EAW3</accession>